<proteinExistence type="predicted"/>
<evidence type="ECO:0000256" key="1">
    <source>
        <dbReference type="SAM" id="MobiDB-lite"/>
    </source>
</evidence>
<sequence>MKALQLIEILLEANQVDELFSQGWCLYSSCLSSLRRGEDQGSKKRNEGHLPSLSHPCPSERGHFPIEGAGEDIVKDRSGNRDPSIEETGGGTELTHKV</sequence>
<gene>
    <name evidence="2" type="ORF">RCOM_1135830</name>
</gene>
<feature type="region of interest" description="Disordered" evidence="1">
    <location>
        <begin position="36"/>
        <end position="98"/>
    </location>
</feature>
<dbReference type="InParanoid" id="B9RVH0"/>
<dbReference type="Proteomes" id="UP000008311">
    <property type="component" value="Unassembled WGS sequence"/>
</dbReference>
<name>B9RVH0_RICCO</name>
<dbReference type="EMBL" id="EQ973820">
    <property type="protein sequence ID" value="EEF44671.1"/>
    <property type="molecule type" value="Genomic_DNA"/>
</dbReference>
<protein>
    <submittedName>
        <fullName evidence="2">Uncharacterized protein</fullName>
    </submittedName>
</protein>
<organism evidence="2 3">
    <name type="scientific">Ricinus communis</name>
    <name type="common">Castor bean</name>
    <dbReference type="NCBI Taxonomy" id="3988"/>
    <lineage>
        <taxon>Eukaryota</taxon>
        <taxon>Viridiplantae</taxon>
        <taxon>Streptophyta</taxon>
        <taxon>Embryophyta</taxon>
        <taxon>Tracheophyta</taxon>
        <taxon>Spermatophyta</taxon>
        <taxon>Magnoliopsida</taxon>
        <taxon>eudicotyledons</taxon>
        <taxon>Gunneridae</taxon>
        <taxon>Pentapetalae</taxon>
        <taxon>rosids</taxon>
        <taxon>fabids</taxon>
        <taxon>Malpighiales</taxon>
        <taxon>Euphorbiaceae</taxon>
        <taxon>Acalyphoideae</taxon>
        <taxon>Acalypheae</taxon>
        <taxon>Ricinus</taxon>
    </lineage>
</organism>
<keyword evidence="3" id="KW-1185">Reference proteome</keyword>
<dbReference type="AlphaFoldDB" id="B9RVH0"/>
<reference evidence="3" key="1">
    <citation type="journal article" date="2010" name="Nat. Biotechnol.">
        <title>Draft genome sequence of the oilseed species Ricinus communis.</title>
        <authorList>
            <person name="Chan A.P."/>
            <person name="Crabtree J."/>
            <person name="Zhao Q."/>
            <person name="Lorenzi H."/>
            <person name="Orvis J."/>
            <person name="Puiu D."/>
            <person name="Melake-Berhan A."/>
            <person name="Jones K.M."/>
            <person name="Redman J."/>
            <person name="Chen G."/>
            <person name="Cahoon E.B."/>
            <person name="Gedil M."/>
            <person name="Stanke M."/>
            <person name="Haas B.J."/>
            <person name="Wortman J.R."/>
            <person name="Fraser-Liggett C.M."/>
            <person name="Ravel J."/>
            <person name="Rabinowicz P.D."/>
        </authorList>
    </citation>
    <scope>NUCLEOTIDE SEQUENCE [LARGE SCALE GENOMIC DNA]</scope>
    <source>
        <strain evidence="3">cv. Hale</strain>
    </source>
</reference>
<evidence type="ECO:0000313" key="2">
    <source>
        <dbReference type="EMBL" id="EEF44671.1"/>
    </source>
</evidence>
<accession>B9RVH0</accession>
<evidence type="ECO:0000313" key="3">
    <source>
        <dbReference type="Proteomes" id="UP000008311"/>
    </source>
</evidence>
<feature type="compositionally biased region" description="Basic and acidic residues" evidence="1">
    <location>
        <begin position="72"/>
        <end position="84"/>
    </location>
</feature>
<feature type="compositionally biased region" description="Basic and acidic residues" evidence="1">
    <location>
        <begin position="36"/>
        <end position="48"/>
    </location>
</feature>